<sequence>MNTNNKSISQKIFSEPLSQSEMDFAILHVLDRFGGSENDWYTIQESEDFANDTRLIENGCKPGFSDTYRNYPRPIQKANKSDLYFPMPLPDPIALVSEWQNEDKNWQSVVVAIMKTIQDFWKVMHHLHDDASASCRFALPLTGKENDANKMFSQLISSGRSINDQIIIDKSLQRRINNIVANYNSLHPVWSFVKVSDLNNTKDIEVPFIRKNCRAINDINVNLKDTKNNNSKDIYPMDNTFTKGYIPYLIFDLVRGQLPADVSAIVFNKTIAVNGNSYFKGFRVRVLTKTDETNSLIKCKNYLETHFLENHSTDNKDYSECVVRISLPK</sequence>
<organism evidence="1">
    <name type="scientific">Acanthamoeba polyphaga mimivirus</name>
    <name type="common">APMV</name>
    <dbReference type="NCBI Taxonomy" id="212035"/>
    <lineage>
        <taxon>Viruses</taxon>
        <taxon>Varidnaviria</taxon>
        <taxon>Bamfordvirae</taxon>
        <taxon>Nucleocytoviricota</taxon>
        <taxon>Megaviricetes</taxon>
        <taxon>Imitervirales</taxon>
        <taxon>Mimiviridae</taxon>
        <taxon>Megamimivirinae</taxon>
        <taxon>Mimivirus</taxon>
        <taxon>Mimivirus bradfordmassiliense</taxon>
    </lineage>
</organism>
<name>A0A2L2DM14_MIMIV</name>
<evidence type="ECO:0000313" key="1">
    <source>
        <dbReference type="EMBL" id="AVG47192.1"/>
    </source>
</evidence>
<dbReference type="Proteomes" id="UP000280369">
    <property type="component" value="Segment"/>
</dbReference>
<dbReference type="EMBL" id="MG602507">
    <property type="protein sequence ID" value="AVG46086.1"/>
    <property type="molecule type" value="Genomic_DNA"/>
</dbReference>
<proteinExistence type="predicted"/>
<protein>
    <submittedName>
        <fullName evidence="1">Uncharacterized protein</fullName>
    </submittedName>
</protein>
<organismHost>
    <name type="scientific">Acanthamoeba polyphaga</name>
    <name type="common">Amoeba</name>
    <dbReference type="NCBI Taxonomy" id="5757"/>
</organismHost>
<dbReference type="EMBL" id="MG602508">
    <property type="protein sequence ID" value="AVG47192.1"/>
    <property type="molecule type" value="Genomic_DNA"/>
</dbReference>
<accession>A0A2L2DM14</accession>
<dbReference type="Proteomes" id="UP000279644">
    <property type="component" value="Segment"/>
</dbReference>
<reference evidence="1" key="1">
    <citation type="journal article" date="2017" name="Front. Microbiol.">
        <title>Genome Characterization of the First Mimiviruses of Lineage C Isolated in Brazil.</title>
        <authorList>
            <person name="Assis F.L."/>
            <person name="Franco-Luiz A.P.M."/>
            <person name="Dos Santos R.N."/>
            <person name="Campos F.S."/>
            <person name="Dornas F.P."/>
            <person name="Borato P.V.M."/>
            <person name="Franco A.C."/>
            <person name="Abrahao J.S."/>
            <person name="Colson P."/>
            <person name="Scola B."/>
        </authorList>
    </citation>
    <scope>NUCLEOTIDE SEQUENCE [LARGE SCALE GENOMIC DNA]</scope>
</reference>